<dbReference type="InterPro" id="IPR001077">
    <property type="entry name" value="COMT_C"/>
</dbReference>
<dbReference type="EMBL" id="CM007383">
    <property type="protein sequence ID" value="ONK76192.1"/>
    <property type="molecule type" value="Genomic_DNA"/>
</dbReference>
<dbReference type="Gene3D" id="3.40.50.150">
    <property type="entry name" value="Vaccinia Virus protein VP39"/>
    <property type="match status" value="1"/>
</dbReference>
<evidence type="ECO:0000313" key="3">
    <source>
        <dbReference type="EMBL" id="ONK76192.1"/>
    </source>
</evidence>
<feature type="domain" description="O-methyltransferase C-terminal" evidence="2">
    <location>
        <begin position="232"/>
        <end position="279"/>
    </location>
</feature>
<feature type="compositionally biased region" description="Low complexity" evidence="1">
    <location>
        <begin position="14"/>
        <end position="26"/>
    </location>
</feature>
<dbReference type="Pfam" id="PF00891">
    <property type="entry name" value="Methyltransf_2"/>
    <property type="match status" value="1"/>
</dbReference>
<dbReference type="PANTHER" id="PTHR35469:SF4">
    <property type="entry name" value="TRANSMEMBRANE PROTEIN"/>
    <property type="match status" value="1"/>
</dbReference>
<keyword evidence="4" id="KW-1185">Reference proteome</keyword>
<evidence type="ECO:0000313" key="4">
    <source>
        <dbReference type="Proteomes" id="UP000243459"/>
    </source>
</evidence>
<dbReference type="Gramene" id="ONK76192">
    <property type="protein sequence ID" value="ONK76192"/>
    <property type="gene ID" value="A4U43_C03F24930"/>
</dbReference>
<evidence type="ECO:0000256" key="1">
    <source>
        <dbReference type="SAM" id="MobiDB-lite"/>
    </source>
</evidence>
<dbReference type="Proteomes" id="UP000243459">
    <property type="component" value="Chromosome 3"/>
</dbReference>
<feature type="region of interest" description="Disordered" evidence="1">
    <location>
        <begin position="55"/>
        <end position="86"/>
    </location>
</feature>
<dbReference type="AlphaFoldDB" id="A0A5P1FDK8"/>
<dbReference type="GO" id="GO:0008171">
    <property type="term" value="F:O-methyltransferase activity"/>
    <property type="evidence" value="ECO:0007669"/>
    <property type="project" value="InterPro"/>
</dbReference>
<proteinExistence type="predicted"/>
<dbReference type="InterPro" id="IPR029063">
    <property type="entry name" value="SAM-dependent_MTases_sf"/>
</dbReference>
<protein>
    <recommendedName>
        <fullName evidence="2">O-methyltransferase C-terminal domain-containing protein</fullName>
    </recommendedName>
</protein>
<organism evidence="3 4">
    <name type="scientific">Asparagus officinalis</name>
    <name type="common">Garden asparagus</name>
    <dbReference type="NCBI Taxonomy" id="4686"/>
    <lineage>
        <taxon>Eukaryota</taxon>
        <taxon>Viridiplantae</taxon>
        <taxon>Streptophyta</taxon>
        <taxon>Embryophyta</taxon>
        <taxon>Tracheophyta</taxon>
        <taxon>Spermatophyta</taxon>
        <taxon>Magnoliopsida</taxon>
        <taxon>Liliopsida</taxon>
        <taxon>Asparagales</taxon>
        <taxon>Asparagaceae</taxon>
        <taxon>Asparagoideae</taxon>
        <taxon>Asparagus</taxon>
    </lineage>
</organism>
<sequence length="303" mass="32553">MASPPPPPPGFRTPSGSLPMSPLSPMNQRVDGNKSLGERLVAALRSEYAFGTSLAKNVTGSVTTKSQESDKISRVQPKTESSDEISKNKIEESAKHETKNQHGAVSLTTSAVARLSVEGSDRTTDTVPKMSHTIFTPRRISVSISASENIRLVCSVIIALLVVLSYHGCSLGINALGSITSFRPLLLVFLTDATVILASLVINQANEQKGKETARSTAIERDGSAMNIGSSTMVSRAVAQAFPEVKVTVLDLPHVIKVMDKSEGRIQYVDGDMFEYIPPGRCLGAQELPLTQELPRTQYSLMG</sequence>
<dbReference type="SUPFAM" id="SSF53335">
    <property type="entry name" value="S-adenosyl-L-methionine-dependent methyltransferases"/>
    <property type="match status" value="1"/>
</dbReference>
<dbReference type="PANTHER" id="PTHR35469">
    <property type="entry name" value="TRANSMEMBRANE PROTEIN"/>
    <property type="match status" value="1"/>
</dbReference>
<accession>A0A5P1FDK8</accession>
<reference evidence="4" key="1">
    <citation type="journal article" date="2017" name="Nat. Commun.">
        <title>The asparagus genome sheds light on the origin and evolution of a young Y chromosome.</title>
        <authorList>
            <person name="Harkess A."/>
            <person name="Zhou J."/>
            <person name="Xu C."/>
            <person name="Bowers J.E."/>
            <person name="Van der Hulst R."/>
            <person name="Ayyampalayam S."/>
            <person name="Mercati F."/>
            <person name="Riccardi P."/>
            <person name="McKain M.R."/>
            <person name="Kakrana A."/>
            <person name="Tang H."/>
            <person name="Ray J."/>
            <person name="Groenendijk J."/>
            <person name="Arikit S."/>
            <person name="Mathioni S.M."/>
            <person name="Nakano M."/>
            <person name="Shan H."/>
            <person name="Telgmann-Rauber A."/>
            <person name="Kanno A."/>
            <person name="Yue Z."/>
            <person name="Chen H."/>
            <person name="Li W."/>
            <person name="Chen Y."/>
            <person name="Xu X."/>
            <person name="Zhang Y."/>
            <person name="Luo S."/>
            <person name="Chen H."/>
            <person name="Gao J."/>
            <person name="Mao Z."/>
            <person name="Pires J.C."/>
            <person name="Luo M."/>
            <person name="Kudrna D."/>
            <person name="Wing R.A."/>
            <person name="Meyers B.C."/>
            <person name="Yi K."/>
            <person name="Kong H."/>
            <person name="Lavrijsen P."/>
            <person name="Sunseri F."/>
            <person name="Falavigna A."/>
            <person name="Ye Y."/>
            <person name="Leebens-Mack J.H."/>
            <person name="Chen G."/>
        </authorList>
    </citation>
    <scope>NUCLEOTIDE SEQUENCE [LARGE SCALE GENOMIC DNA]</scope>
    <source>
        <strain evidence="4">cv. DH0086</strain>
    </source>
</reference>
<evidence type="ECO:0000259" key="2">
    <source>
        <dbReference type="Pfam" id="PF00891"/>
    </source>
</evidence>
<name>A0A5P1FDK8_ASPOF</name>
<feature type="compositionally biased region" description="Polar residues" evidence="1">
    <location>
        <begin position="55"/>
        <end position="66"/>
    </location>
</feature>
<gene>
    <name evidence="3" type="ORF">A4U43_C03F24930</name>
</gene>
<feature type="compositionally biased region" description="Pro residues" evidence="1">
    <location>
        <begin position="1"/>
        <end position="11"/>
    </location>
</feature>
<feature type="region of interest" description="Disordered" evidence="1">
    <location>
        <begin position="1"/>
        <end position="34"/>
    </location>
</feature>